<dbReference type="OMA" id="RMDLGMT"/>
<feature type="region of interest" description="Disordered" evidence="5">
    <location>
        <begin position="54"/>
        <end position="93"/>
    </location>
</feature>
<dbReference type="GO" id="GO:0004045">
    <property type="term" value="F:peptidyl-tRNA hydrolase activity"/>
    <property type="evidence" value="ECO:0007669"/>
    <property type="project" value="UniProtKB-EC"/>
</dbReference>
<protein>
    <recommendedName>
        <fullName evidence="1">peptidyl-tRNA hydrolase</fullName>
        <ecNumber evidence="1">3.1.1.29</ecNumber>
    </recommendedName>
</protein>
<dbReference type="AlphaFoldDB" id="G0VFS3"/>
<reference evidence="7 8" key="1">
    <citation type="journal article" date="2011" name="Proc. Natl. Acad. Sci. U.S.A.">
        <title>Evolutionary erosion of yeast sex chromosomes by mating-type switching accidents.</title>
        <authorList>
            <person name="Gordon J.L."/>
            <person name="Armisen D."/>
            <person name="Proux-Wera E."/>
            <person name="Oheigeartaigh S.S."/>
            <person name="Byrne K.P."/>
            <person name="Wolfe K.H."/>
        </authorList>
    </citation>
    <scope>NUCLEOTIDE SEQUENCE [LARGE SCALE GENOMIC DNA]</scope>
    <source>
        <strain evidence="8">ATCC 76901 / BCRC 22586 / CBS 4309 / NBRC 1992 / NRRL Y-12630</strain>
    </source>
</reference>
<dbReference type="FunFam" id="3.40.1490.10:FF:000001">
    <property type="entry name" value="Peptidyl-tRNA hydrolase 2"/>
    <property type="match status" value="1"/>
</dbReference>
<accession>G0VFS3</accession>
<proteinExistence type="inferred from homology"/>
<feature type="transmembrane region" description="Helical" evidence="6">
    <location>
        <begin position="6"/>
        <end position="25"/>
    </location>
</feature>
<gene>
    <name evidence="7" type="primary">NCAS0E02700</name>
    <name evidence="7" type="ordered locus">NCAS_0E02700</name>
</gene>
<evidence type="ECO:0000313" key="8">
    <source>
        <dbReference type="Proteomes" id="UP000001640"/>
    </source>
</evidence>
<sequence length="221" mass="24145">MQHFNANIPLLFGIATISLTTGYYLGQISPSLGRKDKIQEILQNCKEKATLEQQQYEEANSEENNNNHNDTNSSDLDEENTDSEEDEDIESLSLNDIPGEVRMALVIRQDLGMTKGKIAAQCCHAALACYRKIATDPKKVSYNPAMTQRWLMGGQAKITLKCPDKETMDELYAKAISLGVNASVIHDAGRTQIAAGSATVLGVGPAPKAVLDQITGELKLY</sequence>
<feature type="compositionally biased region" description="Acidic residues" evidence="5">
    <location>
        <begin position="75"/>
        <end position="90"/>
    </location>
</feature>
<dbReference type="STRING" id="1064592.G0VFS3"/>
<dbReference type="InterPro" id="IPR023476">
    <property type="entry name" value="Pep_tRNA_hydro_II_dom_sf"/>
</dbReference>
<dbReference type="SUPFAM" id="SSF102462">
    <property type="entry name" value="Peptidyl-tRNA hydrolase II"/>
    <property type="match status" value="1"/>
</dbReference>
<dbReference type="GeneID" id="96903971"/>
<dbReference type="GO" id="GO:0005829">
    <property type="term" value="C:cytosol"/>
    <property type="evidence" value="ECO:0007669"/>
    <property type="project" value="TreeGrafter"/>
</dbReference>
<dbReference type="FunCoup" id="G0VFS3">
    <property type="interactions" value="1048"/>
</dbReference>
<evidence type="ECO:0000313" key="7">
    <source>
        <dbReference type="EMBL" id="CCC70340.1"/>
    </source>
</evidence>
<keyword evidence="6" id="KW-0472">Membrane</keyword>
<reference key="2">
    <citation type="submission" date="2011-08" db="EMBL/GenBank/DDBJ databases">
        <title>Genome sequence of Naumovozyma castellii.</title>
        <authorList>
            <person name="Gordon J.L."/>
            <person name="Armisen D."/>
            <person name="Proux-Wera E."/>
            <person name="OhEigeartaigh S.S."/>
            <person name="Byrne K.P."/>
            <person name="Wolfe K.H."/>
        </authorList>
    </citation>
    <scope>NUCLEOTIDE SEQUENCE</scope>
    <source>
        <strain>Type strain:CBS 4309</strain>
    </source>
</reference>
<dbReference type="RefSeq" id="XP_003676699.1">
    <property type="nucleotide sequence ID" value="XM_003676651.1"/>
</dbReference>
<dbReference type="KEGG" id="ncs:NCAS_0E02700"/>
<evidence type="ECO:0000256" key="1">
    <source>
        <dbReference type="ARBA" id="ARBA00013260"/>
    </source>
</evidence>
<name>G0VFS3_NAUCA</name>
<dbReference type="NCBIfam" id="TIGR00283">
    <property type="entry name" value="arch_pth2"/>
    <property type="match status" value="1"/>
</dbReference>
<keyword evidence="6" id="KW-1133">Transmembrane helix</keyword>
<dbReference type="PANTHER" id="PTHR12649">
    <property type="entry name" value="PEPTIDYL-TRNA HYDROLASE 2"/>
    <property type="match status" value="1"/>
</dbReference>
<dbReference type="Gene3D" id="3.40.1490.10">
    <property type="entry name" value="Bit1"/>
    <property type="match status" value="1"/>
</dbReference>
<dbReference type="CDD" id="cd02430">
    <property type="entry name" value="PTH2"/>
    <property type="match status" value="1"/>
</dbReference>
<keyword evidence="2" id="KW-0378">Hydrolase</keyword>
<dbReference type="GO" id="GO:0032435">
    <property type="term" value="P:negative regulation of proteasomal ubiquitin-dependent protein catabolic process"/>
    <property type="evidence" value="ECO:0007669"/>
    <property type="project" value="EnsemblFungi"/>
</dbReference>
<comment type="catalytic activity">
    <reaction evidence="4">
        <text>an N-acyl-L-alpha-aminoacyl-tRNA + H2O = an N-acyl-L-amino acid + a tRNA + H(+)</text>
        <dbReference type="Rhea" id="RHEA:54448"/>
        <dbReference type="Rhea" id="RHEA-COMP:10123"/>
        <dbReference type="Rhea" id="RHEA-COMP:13883"/>
        <dbReference type="ChEBI" id="CHEBI:15377"/>
        <dbReference type="ChEBI" id="CHEBI:15378"/>
        <dbReference type="ChEBI" id="CHEBI:59874"/>
        <dbReference type="ChEBI" id="CHEBI:78442"/>
        <dbReference type="ChEBI" id="CHEBI:138191"/>
        <dbReference type="EC" id="3.1.1.29"/>
    </reaction>
</comment>
<feature type="compositionally biased region" description="Low complexity" evidence="5">
    <location>
        <begin position="54"/>
        <end position="74"/>
    </location>
</feature>
<evidence type="ECO:0000256" key="2">
    <source>
        <dbReference type="ARBA" id="ARBA00022801"/>
    </source>
</evidence>
<keyword evidence="6" id="KW-0812">Transmembrane</keyword>
<dbReference type="OrthoDB" id="1733656at2759"/>
<evidence type="ECO:0000256" key="4">
    <source>
        <dbReference type="ARBA" id="ARBA00048707"/>
    </source>
</evidence>
<dbReference type="PANTHER" id="PTHR12649:SF11">
    <property type="entry name" value="PEPTIDYL-TRNA HYDROLASE 2, MITOCHONDRIAL"/>
    <property type="match status" value="1"/>
</dbReference>
<keyword evidence="8" id="KW-1185">Reference proteome</keyword>
<dbReference type="HOGENOM" id="CLU_073661_0_1_1"/>
<dbReference type="InParanoid" id="G0VFS3"/>
<dbReference type="Proteomes" id="UP000001640">
    <property type="component" value="Chromosome 5"/>
</dbReference>
<dbReference type="EMBL" id="HE576756">
    <property type="protein sequence ID" value="CCC70340.1"/>
    <property type="molecule type" value="Genomic_DNA"/>
</dbReference>
<comment type="similarity">
    <text evidence="3">Belongs to the PTH2 family.</text>
</comment>
<dbReference type="InterPro" id="IPR002833">
    <property type="entry name" value="PTH2"/>
</dbReference>
<evidence type="ECO:0000256" key="5">
    <source>
        <dbReference type="SAM" id="MobiDB-lite"/>
    </source>
</evidence>
<organism evidence="7 8">
    <name type="scientific">Naumovozyma castellii</name>
    <name type="common">Yeast</name>
    <name type="synonym">Saccharomyces castellii</name>
    <dbReference type="NCBI Taxonomy" id="27288"/>
    <lineage>
        <taxon>Eukaryota</taxon>
        <taxon>Fungi</taxon>
        <taxon>Dikarya</taxon>
        <taxon>Ascomycota</taxon>
        <taxon>Saccharomycotina</taxon>
        <taxon>Saccharomycetes</taxon>
        <taxon>Saccharomycetales</taxon>
        <taxon>Saccharomycetaceae</taxon>
        <taxon>Naumovozyma</taxon>
    </lineage>
</organism>
<dbReference type="EC" id="3.1.1.29" evidence="1"/>
<evidence type="ECO:0000256" key="6">
    <source>
        <dbReference type="SAM" id="Phobius"/>
    </source>
</evidence>
<dbReference type="eggNOG" id="KOG3282">
    <property type="taxonomic scope" value="Eukaryota"/>
</dbReference>
<dbReference type="Pfam" id="PF01981">
    <property type="entry name" value="PTH2"/>
    <property type="match status" value="1"/>
</dbReference>
<evidence type="ECO:0000256" key="3">
    <source>
        <dbReference type="ARBA" id="ARBA00038050"/>
    </source>
</evidence>